<sequence length="1246" mass="138382">MKRKGKIPAAAGVVAACAMLGAGELPGGPLTVEASAAGYYQVLGLDRERRDFDFSATLLATNRPGNLFFPGEQPEITVQVRNTGAKALNLTGEWVLVPWGNRQYPGSCWHSTAERLGEERRIPVRLELPAGGFADLKPALPLPERFGGYALLLDLGKEHGRRLVCSFARSVRNEARPGRFPRQAVELFDPEVMERLGLSAVRFGVPYNPEGTPQREQQERELRELCAKMKKHHIVGVLEIGAGTTGFPMGVVRPHLLENDEMVPEGKADYAWHPKYDEDFRRFVGAIVREYGWPRGPVNGIKLWNEPWEGLSIAGWGADMVRYRELYRIMGEATRAAEQASGNRVLVGGCDSSSNTFDKLFPDGSGEFTPYFDFCSIHYQGLTAPSLYRQWIDRPGRDRVLIWDTESWTANADDTLAMVIAANRAAGYDRSMGFYCGYAFGNYEHHAPNHKAQAEVMTAAGPRQAELPLYSFPMAAALGAAQKFIGEREFDRLVYPEGLPYAFRFHGLDGNADDATVVIAGDLGSSFADYSRYAAVRPLSEVRGKARRAAELDALKPGTPQWEEAKREAARRLPFFRIGDDNLIAEWKGLLKQPWGFEGVTFRFPASPGAYAVYDRYGNEIAPQGGGYVLDLGNVSHFVRPLRAGGAAEMDNALRQGQLEGMTPVELKAYDFLDPVTPGAVLRLQIHNLLNRELTGTLKASVGRLKLDCPEQLTLKPFETREVAVKVTAGAADPDNLYPGSFVFDAGKDGAAELRDTMRVNRIARKTIAVDGNLSDWTGVLPQKVSGAEGPERSEMEAAWLPFEKLSRQNADGQAEAKLAADDRYFYFCCRVNDPQPDAGTFRFETLDPDQFFYPEVSYSLDRDRTYTVTVEQENGAVTAAAGVEAPEGGWRLSSAIRPESDRMRFDFTLPADRGTLVTAYFPYGDFRADRNAEVRMLDSATGRVLAAHPVRRLREGGFFRFLASGKVSLEVQNFHRWEPGSGRLAGIFFDPAAEAASGNSARFLGVDEEHPGLWRGRYGSSGWILPGENRRRLSDGIGAVQRHDRVRLTHRWPEGVRRFSYRKWAVLPDGSDGGFSNIQIAFNSIPADRDPVMLDRRPGVPAGFINRRTSDREFALNKVADRFGGGTEIWRLEVPDAPRKHFYPRQPKAAWEGAVKDGRLAIRSENGVRIVEAAIPWTEMPEVKALMDAGKPVKFSFRANRAGGAPVEFARGRSASYRGGMSFHPDWKPCYANEIEFAFEPKEER</sequence>
<gene>
    <name evidence="1" type="ORF">C8D82_13314</name>
</gene>
<dbReference type="EMBL" id="QEKH01000033">
    <property type="protein sequence ID" value="PVY36688.1"/>
    <property type="molecule type" value="Genomic_DNA"/>
</dbReference>
<keyword evidence="2" id="KW-1185">Reference proteome</keyword>
<dbReference type="SUPFAM" id="SSF51445">
    <property type="entry name" value="(Trans)glycosidases"/>
    <property type="match status" value="1"/>
</dbReference>
<name>A0A2U1AJU5_9BACT</name>
<comment type="caution">
    <text evidence="1">The sequence shown here is derived from an EMBL/GenBank/DDBJ whole genome shotgun (WGS) entry which is preliminary data.</text>
</comment>
<dbReference type="GeneID" id="78297572"/>
<dbReference type="InterPro" id="IPR017853">
    <property type="entry name" value="GH"/>
</dbReference>
<dbReference type="PROSITE" id="PS51257">
    <property type="entry name" value="PROKAR_LIPOPROTEIN"/>
    <property type="match status" value="1"/>
</dbReference>
<dbReference type="RefSeq" id="WP_165833144.1">
    <property type="nucleotide sequence ID" value="NZ_CABMMC010000027.1"/>
</dbReference>
<proteinExistence type="predicted"/>
<dbReference type="Proteomes" id="UP000245959">
    <property type="component" value="Unassembled WGS sequence"/>
</dbReference>
<evidence type="ECO:0000313" key="1">
    <source>
        <dbReference type="EMBL" id="PVY36688.1"/>
    </source>
</evidence>
<evidence type="ECO:0000313" key="2">
    <source>
        <dbReference type="Proteomes" id="UP000245959"/>
    </source>
</evidence>
<dbReference type="Gene3D" id="2.60.40.1190">
    <property type="match status" value="1"/>
</dbReference>
<dbReference type="Gene3D" id="3.20.20.80">
    <property type="entry name" value="Glycosidases"/>
    <property type="match status" value="1"/>
</dbReference>
<protein>
    <submittedName>
        <fullName evidence="1">Uncharacterized protein</fullName>
    </submittedName>
</protein>
<accession>A0A2U1AJU5</accession>
<dbReference type="AlphaFoldDB" id="A0A2U1AJU5"/>
<reference evidence="1 2" key="1">
    <citation type="submission" date="2018-04" db="EMBL/GenBank/DDBJ databases">
        <title>Genomic Encyclopedia of Type Strains, Phase IV (KMG-IV): sequencing the most valuable type-strain genomes for metagenomic binning, comparative biology and taxonomic classification.</title>
        <authorList>
            <person name="Goeker M."/>
        </authorList>
    </citation>
    <scope>NUCLEOTIDE SEQUENCE [LARGE SCALE GENOMIC DNA]</scope>
    <source>
        <strain evidence="1 2">DSM 14823</strain>
    </source>
</reference>
<organism evidence="1 2">
    <name type="scientific">Victivallis vadensis</name>
    <dbReference type="NCBI Taxonomy" id="172901"/>
    <lineage>
        <taxon>Bacteria</taxon>
        <taxon>Pseudomonadati</taxon>
        <taxon>Lentisphaerota</taxon>
        <taxon>Lentisphaeria</taxon>
        <taxon>Victivallales</taxon>
        <taxon>Victivallaceae</taxon>
        <taxon>Victivallis</taxon>
    </lineage>
</organism>